<sequence length="102" mass="12204">MNLYLLLFLAVGMLILIMYLFVTILNKDFSVKKNRKIYNINFIITIIITNYLEWDEVRFDYSNEFLVENLVSLINLINIFLCLTLLLLLIFSKDKNEMKKRS</sequence>
<feature type="transmembrane region" description="Helical" evidence="1">
    <location>
        <begin position="6"/>
        <end position="25"/>
    </location>
</feature>
<protein>
    <submittedName>
        <fullName evidence="2">Uncharacterized protein</fullName>
    </submittedName>
</protein>
<dbReference type="Proteomes" id="UP000284277">
    <property type="component" value="Unassembled WGS sequence"/>
</dbReference>
<name>A0A419T043_9FIRM</name>
<keyword evidence="3" id="KW-1185">Reference proteome</keyword>
<dbReference type="AlphaFoldDB" id="A0A419T043"/>
<feature type="transmembrane region" description="Helical" evidence="1">
    <location>
        <begin position="37"/>
        <end position="52"/>
    </location>
</feature>
<gene>
    <name evidence="2" type="ORF">BET01_05725</name>
</gene>
<keyword evidence="1" id="KW-0812">Transmembrane</keyword>
<comment type="caution">
    <text evidence="2">The sequence shown here is derived from an EMBL/GenBank/DDBJ whole genome shotgun (WGS) entry which is preliminary data.</text>
</comment>
<keyword evidence="1" id="KW-1133">Transmembrane helix</keyword>
<dbReference type="RefSeq" id="WP_120197602.1">
    <property type="nucleotide sequence ID" value="NZ_MCIA01000030.1"/>
</dbReference>
<feature type="transmembrane region" description="Helical" evidence="1">
    <location>
        <begin position="72"/>
        <end position="91"/>
    </location>
</feature>
<evidence type="ECO:0000313" key="3">
    <source>
        <dbReference type="Proteomes" id="UP000284277"/>
    </source>
</evidence>
<reference evidence="2 3" key="1">
    <citation type="submission" date="2016-08" db="EMBL/GenBank/DDBJ databases">
        <title>A new outlook on sporulation: Clostridium algidixylanolyticum.</title>
        <authorList>
            <person name="Poppleton D.I."/>
            <person name="Gribaldo S."/>
        </authorList>
    </citation>
    <scope>NUCLEOTIDE SEQUENCE [LARGE SCALE GENOMIC DNA]</scope>
    <source>
        <strain evidence="2 3">SPL73</strain>
    </source>
</reference>
<evidence type="ECO:0000256" key="1">
    <source>
        <dbReference type="SAM" id="Phobius"/>
    </source>
</evidence>
<organism evidence="2 3">
    <name type="scientific">Lacrimispora algidixylanolytica</name>
    <dbReference type="NCBI Taxonomy" id="94868"/>
    <lineage>
        <taxon>Bacteria</taxon>
        <taxon>Bacillati</taxon>
        <taxon>Bacillota</taxon>
        <taxon>Clostridia</taxon>
        <taxon>Lachnospirales</taxon>
        <taxon>Lachnospiraceae</taxon>
        <taxon>Lacrimispora</taxon>
    </lineage>
</organism>
<accession>A0A419T043</accession>
<proteinExistence type="predicted"/>
<keyword evidence="1" id="KW-0472">Membrane</keyword>
<evidence type="ECO:0000313" key="2">
    <source>
        <dbReference type="EMBL" id="RKD30813.1"/>
    </source>
</evidence>
<dbReference type="EMBL" id="MCIA01000030">
    <property type="protein sequence ID" value="RKD30813.1"/>
    <property type="molecule type" value="Genomic_DNA"/>
</dbReference>